<dbReference type="GO" id="GO:0006457">
    <property type="term" value="P:protein folding"/>
    <property type="evidence" value="ECO:0007669"/>
    <property type="project" value="InterPro"/>
</dbReference>
<organism evidence="8 9">
    <name type="scientific">Candidatus Magasanikbacteria bacterium CG_4_10_14_0_2_um_filter_33_14</name>
    <dbReference type="NCBI Taxonomy" id="1974636"/>
    <lineage>
        <taxon>Bacteria</taxon>
        <taxon>Candidatus Magasanikiibacteriota</taxon>
    </lineage>
</organism>
<protein>
    <recommendedName>
        <fullName evidence="4 5">Protein GrpE</fullName>
    </recommendedName>
    <alternativeName>
        <fullName evidence="4">HSP-70 cofactor</fullName>
    </alternativeName>
</protein>
<evidence type="ECO:0000256" key="6">
    <source>
        <dbReference type="RuleBase" id="RU003476"/>
    </source>
</evidence>
<dbReference type="GO" id="GO:0016787">
    <property type="term" value="F:hydrolase activity"/>
    <property type="evidence" value="ECO:0007669"/>
    <property type="project" value="UniProtKB-KW"/>
</dbReference>
<dbReference type="Gene3D" id="2.30.22.10">
    <property type="entry name" value="Head domain of nucleotide exchange factor GrpE"/>
    <property type="match status" value="1"/>
</dbReference>
<dbReference type="InterPro" id="IPR000740">
    <property type="entry name" value="GrpE"/>
</dbReference>
<comment type="caution">
    <text evidence="8">The sequence shown here is derived from an EMBL/GenBank/DDBJ whole genome shotgun (WGS) entry which is preliminary data.</text>
</comment>
<dbReference type="PROSITE" id="PS01071">
    <property type="entry name" value="GRPE"/>
    <property type="match status" value="1"/>
</dbReference>
<dbReference type="SUPFAM" id="SSF51064">
    <property type="entry name" value="Head domain of nucleotide exchange factor GrpE"/>
    <property type="match status" value="1"/>
</dbReference>
<dbReference type="PRINTS" id="PR00502">
    <property type="entry name" value="NUDIXFAMILY"/>
</dbReference>
<evidence type="ECO:0000313" key="8">
    <source>
        <dbReference type="EMBL" id="PIZ96739.1"/>
    </source>
</evidence>
<dbReference type="InterPro" id="IPR013805">
    <property type="entry name" value="GrpE_CC"/>
</dbReference>
<keyword evidence="3 4" id="KW-0143">Chaperone</keyword>
<sequence length="311" mass="35808">MSEENMQVIPSVGIYIENKKGELLLVKSHKWNGKYAVPAGKIKYGETAVEAVERELEEETGLSPKSVEFVDNIDMIKDLEFVYKPEAHYASQRFQVIVSNTDVVLNDEAESFEWVQPEEILKRDDVVTIVKDYVKKHMLSKDNKSTQGGPAWGWKVNKKLSTLEQEMLEYKAGWQRAQADYKNLQAEIDKKKSEWVKMSELQVLSDFMPVYDNFKKAFAHHPELDVENEKDKKVKNWIDGVGYIMKQFGDVLKNFDIEEIKTVGEMFNPEMHEALGEEESEEEEGTILKEVDVGYMMKGKVIKVAKVIIAK</sequence>
<dbReference type="InterPro" id="IPR020084">
    <property type="entry name" value="NUDIX_hydrolase_CS"/>
</dbReference>
<comment type="subunit">
    <text evidence="4">Homodimer.</text>
</comment>
<dbReference type="PANTHER" id="PTHR21237:SF23">
    <property type="entry name" value="GRPE PROTEIN HOMOLOG, MITOCHONDRIAL"/>
    <property type="match status" value="1"/>
</dbReference>
<dbReference type="EMBL" id="PFPL01000008">
    <property type="protein sequence ID" value="PIZ96739.1"/>
    <property type="molecule type" value="Genomic_DNA"/>
</dbReference>
<dbReference type="InterPro" id="IPR015797">
    <property type="entry name" value="NUDIX_hydrolase-like_dom_sf"/>
</dbReference>
<dbReference type="InterPro" id="IPR000086">
    <property type="entry name" value="NUDIX_hydrolase_dom"/>
</dbReference>
<gene>
    <name evidence="4 8" type="primary">grpE</name>
    <name evidence="8" type="ORF">COX80_00565</name>
</gene>
<reference evidence="9" key="1">
    <citation type="submission" date="2017-09" db="EMBL/GenBank/DDBJ databases">
        <title>Depth-based differentiation of microbial function through sediment-hosted aquifers and enrichment of novel symbionts in the deep terrestrial subsurface.</title>
        <authorList>
            <person name="Probst A.J."/>
            <person name="Ladd B."/>
            <person name="Jarett J.K."/>
            <person name="Geller-Mcgrath D.E."/>
            <person name="Sieber C.M.K."/>
            <person name="Emerson J.B."/>
            <person name="Anantharaman K."/>
            <person name="Thomas B.C."/>
            <person name="Malmstrom R."/>
            <person name="Stieglmeier M."/>
            <person name="Klingl A."/>
            <person name="Woyke T."/>
            <person name="Ryan C.M."/>
            <person name="Banfield J.F."/>
        </authorList>
    </citation>
    <scope>NUCLEOTIDE SEQUENCE [LARGE SCALE GENOMIC DNA]</scope>
</reference>
<evidence type="ECO:0000256" key="1">
    <source>
        <dbReference type="ARBA" id="ARBA00009054"/>
    </source>
</evidence>
<evidence type="ECO:0000256" key="3">
    <source>
        <dbReference type="ARBA" id="ARBA00023186"/>
    </source>
</evidence>
<keyword evidence="4" id="KW-0963">Cytoplasm</keyword>
<comment type="subcellular location">
    <subcellularLocation>
        <location evidence="4">Cytoplasm</location>
    </subcellularLocation>
</comment>
<dbReference type="GO" id="GO:0000774">
    <property type="term" value="F:adenyl-nucleotide exchange factor activity"/>
    <property type="evidence" value="ECO:0007669"/>
    <property type="project" value="InterPro"/>
</dbReference>
<comment type="function">
    <text evidence="4 5">Participates actively in the response to hyperosmotic and heat shock by preventing the aggregation of stress-denatured proteins, in association with DnaK and GrpE. It is the nucleotide exchange factor for DnaK and may function as a thermosensor. Unfolded proteins bind initially to DnaJ; upon interaction with the DnaJ-bound protein, DnaK hydrolyzes its bound ATP, resulting in the formation of a stable complex. GrpE releases ADP from DnaK; ATP binding to DnaK triggers the release of the substrate protein, thus completing the reaction cycle. Several rounds of ATP-dependent interactions between DnaJ, DnaK and GrpE are required for fully efficient folding.</text>
</comment>
<dbReference type="PROSITE" id="PS00893">
    <property type="entry name" value="NUDIX_BOX"/>
    <property type="match status" value="1"/>
</dbReference>
<dbReference type="InterPro" id="IPR020476">
    <property type="entry name" value="Nudix_hydrolase"/>
</dbReference>
<evidence type="ECO:0000256" key="2">
    <source>
        <dbReference type="ARBA" id="ARBA00022801"/>
    </source>
</evidence>
<proteinExistence type="inferred from homology"/>
<keyword evidence="2 6" id="KW-0378">Hydrolase</keyword>
<comment type="similarity">
    <text evidence="6">Belongs to the Nudix hydrolase family.</text>
</comment>
<evidence type="ECO:0000313" key="9">
    <source>
        <dbReference type="Proteomes" id="UP000231453"/>
    </source>
</evidence>
<dbReference type="GO" id="GO:0042803">
    <property type="term" value="F:protein homodimerization activity"/>
    <property type="evidence" value="ECO:0007669"/>
    <property type="project" value="InterPro"/>
</dbReference>
<name>A0A2M7VBU8_9BACT</name>
<dbReference type="Gene3D" id="3.90.20.20">
    <property type="match status" value="1"/>
</dbReference>
<dbReference type="GO" id="GO:0051087">
    <property type="term" value="F:protein-folding chaperone binding"/>
    <property type="evidence" value="ECO:0007669"/>
    <property type="project" value="InterPro"/>
</dbReference>
<evidence type="ECO:0000256" key="4">
    <source>
        <dbReference type="HAMAP-Rule" id="MF_01151"/>
    </source>
</evidence>
<dbReference type="GO" id="GO:0051082">
    <property type="term" value="F:unfolded protein binding"/>
    <property type="evidence" value="ECO:0007669"/>
    <property type="project" value="TreeGrafter"/>
</dbReference>
<dbReference type="HAMAP" id="MF_01151">
    <property type="entry name" value="GrpE"/>
    <property type="match status" value="1"/>
</dbReference>
<dbReference type="PROSITE" id="PS51462">
    <property type="entry name" value="NUDIX"/>
    <property type="match status" value="1"/>
</dbReference>
<dbReference type="AlphaFoldDB" id="A0A2M7VBU8"/>
<dbReference type="Pfam" id="PF01025">
    <property type="entry name" value="GrpE"/>
    <property type="match status" value="1"/>
</dbReference>
<dbReference type="PANTHER" id="PTHR21237">
    <property type="entry name" value="GRPE PROTEIN"/>
    <property type="match status" value="1"/>
</dbReference>
<dbReference type="SUPFAM" id="SSF58014">
    <property type="entry name" value="Coiled-coil domain of nucleotide exchange factor GrpE"/>
    <property type="match status" value="1"/>
</dbReference>
<feature type="domain" description="Nudix hydrolase" evidence="7">
    <location>
        <begin position="7"/>
        <end position="138"/>
    </location>
</feature>
<dbReference type="PRINTS" id="PR00773">
    <property type="entry name" value="GRPEPROTEIN"/>
</dbReference>
<keyword evidence="4 5" id="KW-0346">Stress response</keyword>
<evidence type="ECO:0000259" key="7">
    <source>
        <dbReference type="PROSITE" id="PS51462"/>
    </source>
</evidence>
<dbReference type="SUPFAM" id="SSF55811">
    <property type="entry name" value="Nudix"/>
    <property type="match status" value="1"/>
</dbReference>
<accession>A0A2M7VBU8</accession>
<dbReference type="InterPro" id="IPR009012">
    <property type="entry name" value="GrpE_head"/>
</dbReference>
<dbReference type="Pfam" id="PF00293">
    <property type="entry name" value="NUDIX"/>
    <property type="match status" value="1"/>
</dbReference>
<evidence type="ECO:0000256" key="5">
    <source>
        <dbReference type="RuleBase" id="RU000639"/>
    </source>
</evidence>
<dbReference type="GO" id="GO:0005737">
    <property type="term" value="C:cytoplasm"/>
    <property type="evidence" value="ECO:0007669"/>
    <property type="project" value="UniProtKB-SubCell"/>
</dbReference>
<dbReference type="Gene3D" id="3.90.79.10">
    <property type="entry name" value="Nucleoside Triphosphate Pyrophosphohydrolase"/>
    <property type="match status" value="1"/>
</dbReference>
<comment type="similarity">
    <text evidence="1 4">Belongs to the GrpE family.</text>
</comment>
<dbReference type="Proteomes" id="UP000231453">
    <property type="component" value="Unassembled WGS sequence"/>
</dbReference>